<dbReference type="Gene3D" id="2.30.180.10">
    <property type="entry name" value="FAS1 domain"/>
    <property type="match status" value="1"/>
</dbReference>
<dbReference type="PANTHER" id="PTHR33985">
    <property type="entry name" value="OS02G0491300 PROTEIN-RELATED"/>
    <property type="match status" value="1"/>
</dbReference>
<accession>A0A7N2M7Z3</accession>
<dbReference type="SMART" id="SM00554">
    <property type="entry name" value="FAS1"/>
    <property type="match status" value="1"/>
</dbReference>
<dbReference type="SUPFAM" id="SSF82153">
    <property type="entry name" value="FAS1 domain"/>
    <property type="match status" value="1"/>
</dbReference>
<evidence type="ECO:0000313" key="4">
    <source>
        <dbReference type="EnsemblPlants" id="QL07p045971:mrna:CDS:1"/>
    </source>
</evidence>
<evidence type="ECO:0000256" key="2">
    <source>
        <dbReference type="SAM" id="SignalP"/>
    </source>
</evidence>
<dbReference type="AlphaFoldDB" id="A0A7N2M7Z3"/>
<dbReference type="EnsemblPlants" id="QL07p045971:mrna">
    <property type="protein sequence ID" value="QL07p045971:mrna:CDS:1"/>
    <property type="gene ID" value="QL07p045971"/>
</dbReference>
<name>A0A7N2M7Z3_QUELO</name>
<dbReference type="OMA" id="CAHNITT"/>
<evidence type="ECO:0000259" key="3">
    <source>
        <dbReference type="SMART" id="SM00554"/>
    </source>
</evidence>
<dbReference type="PANTHER" id="PTHR33985:SF15">
    <property type="entry name" value="FASCICLIN-LIKE ARABINOGALACTAN PROTEIN 19"/>
    <property type="match status" value="1"/>
</dbReference>
<feature type="domain" description="FAS1" evidence="3">
    <location>
        <begin position="67"/>
        <end position="157"/>
    </location>
</feature>
<dbReference type="Proteomes" id="UP000594261">
    <property type="component" value="Chromosome 7"/>
</dbReference>
<keyword evidence="2" id="KW-0732">Signal</keyword>
<sequence length="201" mass="21723">MAKVICKNLATTMLLLVTFSAIGPTIEGLCTDAMANSLSLNGFALFAHALCAHNITTTTTYSTPLMYLAPPDTTLVNHPLDSDTLLGHVSAAGALPYQYLLTLPANTTLPTLRHNTTLIVGNDGKRVSFNNVAVVVPNLYIDGSCSIHGVDRPLVPDDVSPSPAYPPRRRFHQISDYILFIRRAHHPNLVDGNGTKEPDLH</sequence>
<reference evidence="4" key="2">
    <citation type="submission" date="2021-01" db="UniProtKB">
        <authorList>
            <consortium name="EnsemblPlants"/>
        </authorList>
    </citation>
    <scope>IDENTIFICATION</scope>
</reference>
<dbReference type="EMBL" id="LRBV02000007">
    <property type="status" value="NOT_ANNOTATED_CDS"/>
    <property type="molecule type" value="Genomic_DNA"/>
</dbReference>
<comment type="similarity">
    <text evidence="1">Belongs to the fasciclin-like AGP family.</text>
</comment>
<protein>
    <recommendedName>
        <fullName evidence="3">FAS1 domain-containing protein</fullName>
    </recommendedName>
</protein>
<reference evidence="4 5" key="1">
    <citation type="journal article" date="2016" name="G3 (Bethesda)">
        <title>First Draft Assembly and Annotation of the Genome of a California Endemic Oak Quercus lobata Nee (Fagaceae).</title>
        <authorList>
            <person name="Sork V.L."/>
            <person name="Fitz-Gibbon S.T."/>
            <person name="Puiu D."/>
            <person name="Crepeau M."/>
            <person name="Gugger P.F."/>
            <person name="Sherman R."/>
            <person name="Stevens K."/>
            <person name="Langley C.H."/>
            <person name="Pellegrini M."/>
            <person name="Salzberg S.L."/>
        </authorList>
    </citation>
    <scope>NUCLEOTIDE SEQUENCE [LARGE SCALE GENOMIC DNA]</scope>
    <source>
        <strain evidence="4 5">cv. SW786</strain>
    </source>
</reference>
<dbReference type="InterPro" id="IPR036378">
    <property type="entry name" value="FAS1_dom_sf"/>
</dbReference>
<keyword evidence="5" id="KW-1185">Reference proteome</keyword>
<feature type="signal peptide" evidence="2">
    <location>
        <begin position="1"/>
        <end position="28"/>
    </location>
</feature>
<evidence type="ECO:0000256" key="1">
    <source>
        <dbReference type="ARBA" id="ARBA00007843"/>
    </source>
</evidence>
<dbReference type="InterPro" id="IPR052806">
    <property type="entry name" value="Fasciclin-like_AGP"/>
</dbReference>
<organism evidence="4 5">
    <name type="scientific">Quercus lobata</name>
    <name type="common">Valley oak</name>
    <dbReference type="NCBI Taxonomy" id="97700"/>
    <lineage>
        <taxon>Eukaryota</taxon>
        <taxon>Viridiplantae</taxon>
        <taxon>Streptophyta</taxon>
        <taxon>Embryophyta</taxon>
        <taxon>Tracheophyta</taxon>
        <taxon>Spermatophyta</taxon>
        <taxon>Magnoliopsida</taxon>
        <taxon>eudicotyledons</taxon>
        <taxon>Gunneridae</taxon>
        <taxon>Pentapetalae</taxon>
        <taxon>rosids</taxon>
        <taxon>fabids</taxon>
        <taxon>Fagales</taxon>
        <taxon>Fagaceae</taxon>
        <taxon>Quercus</taxon>
    </lineage>
</organism>
<dbReference type="Gramene" id="QL07p045971:mrna">
    <property type="protein sequence ID" value="QL07p045971:mrna:CDS:1"/>
    <property type="gene ID" value="QL07p045971"/>
</dbReference>
<evidence type="ECO:0000313" key="5">
    <source>
        <dbReference type="Proteomes" id="UP000594261"/>
    </source>
</evidence>
<proteinExistence type="inferred from homology"/>
<feature type="chain" id="PRO_5029498644" description="FAS1 domain-containing protein" evidence="2">
    <location>
        <begin position="29"/>
        <end position="201"/>
    </location>
</feature>
<dbReference type="InParanoid" id="A0A7N2M7Z3"/>
<dbReference type="InterPro" id="IPR000782">
    <property type="entry name" value="FAS1_domain"/>
</dbReference>